<keyword evidence="2" id="KW-1185">Reference proteome</keyword>
<protein>
    <submittedName>
        <fullName evidence="1">Uncharacterized protein</fullName>
    </submittedName>
</protein>
<proteinExistence type="predicted"/>
<sequence>MKPSSPGKAQFSSLSQFNTINPAYSEEKDMMLTSTKIFELLPDHGLLYDVFNQSAVYALLLFQQIFTFEYAGCLSPERSRS</sequence>
<dbReference type="RefSeq" id="WP_374834122.1">
    <property type="nucleotide sequence ID" value="NZ_JBHEEZ010000041.1"/>
</dbReference>
<organism evidence="1 2">
    <name type="scientific">Daeguia caeni</name>
    <dbReference type="NCBI Taxonomy" id="439612"/>
    <lineage>
        <taxon>Bacteria</taxon>
        <taxon>Pseudomonadati</taxon>
        <taxon>Pseudomonadota</taxon>
        <taxon>Alphaproteobacteria</taxon>
        <taxon>Hyphomicrobiales</taxon>
        <taxon>Brucellaceae</taxon>
        <taxon>Daeguia</taxon>
    </lineage>
</organism>
<evidence type="ECO:0000313" key="2">
    <source>
        <dbReference type="Proteomes" id="UP001596042"/>
    </source>
</evidence>
<dbReference type="EMBL" id="JBHSEL010000105">
    <property type="protein sequence ID" value="MFC4625665.1"/>
    <property type="molecule type" value="Genomic_DNA"/>
</dbReference>
<name>A0ABV9H823_9HYPH</name>
<reference evidence="2" key="1">
    <citation type="journal article" date="2019" name="Int. J. Syst. Evol. Microbiol.">
        <title>The Global Catalogue of Microorganisms (GCM) 10K type strain sequencing project: providing services to taxonomists for standard genome sequencing and annotation.</title>
        <authorList>
            <consortium name="The Broad Institute Genomics Platform"/>
            <consortium name="The Broad Institute Genome Sequencing Center for Infectious Disease"/>
            <person name="Wu L."/>
            <person name="Ma J."/>
        </authorList>
    </citation>
    <scope>NUCLEOTIDE SEQUENCE [LARGE SCALE GENOMIC DNA]</scope>
    <source>
        <strain evidence="2">CGMCC 1.15731</strain>
    </source>
</reference>
<evidence type="ECO:0000313" key="1">
    <source>
        <dbReference type="EMBL" id="MFC4625665.1"/>
    </source>
</evidence>
<accession>A0ABV9H823</accession>
<comment type="caution">
    <text evidence="1">The sequence shown here is derived from an EMBL/GenBank/DDBJ whole genome shotgun (WGS) entry which is preliminary data.</text>
</comment>
<gene>
    <name evidence="1" type="ORF">ACFO1V_10645</name>
</gene>
<dbReference type="Proteomes" id="UP001596042">
    <property type="component" value="Unassembled WGS sequence"/>
</dbReference>